<dbReference type="EMBL" id="JBCEZU010000034">
    <property type="protein sequence ID" value="KAK9537424.1"/>
    <property type="molecule type" value="Genomic_DNA"/>
</dbReference>
<sequence length="80" mass="8328">MSHGRDSLLMSDSVSPCWSLAPWTSKLPSRAPAAAPTADLVLIPVVTLEELTRAPNAAPSAAPPALSHEGVQSALSCHTW</sequence>
<keyword evidence="2" id="KW-1185">Reference proteome</keyword>
<dbReference type="AlphaFoldDB" id="A0AAW1FRX1"/>
<comment type="caution">
    <text evidence="1">The sequence shown here is derived from an EMBL/GenBank/DDBJ whole genome shotgun (WGS) entry which is preliminary data.</text>
</comment>
<organism evidence="1 2">
    <name type="scientific">Zoarces viviparus</name>
    <name type="common">Viviparous eelpout</name>
    <name type="synonym">Blennius viviparus</name>
    <dbReference type="NCBI Taxonomy" id="48416"/>
    <lineage>
        <taxon>Eukaryota</taxon>
        <taxon>Metazoa</taxon>
        <taxon>Chordata</taxon>
        <taxon>Craniata</taxon>
        <taxon>Vertebrata</taxon>
        <taxon>Euteleostomi</taxon>
        <taxon>Actinopterygii</taxon>
        <taxon>Neopterygii</taxon>
        <taxon>Teleostei</taxon>
        <taxon>Neoteleostei</taxon>
        <taxon>Acanthomorphata</taxon>
        <taxon>Eupercaria</taxon>
        <taxon>Perciformes</taxon>
        <taxon>Cottioidei</taxon>
        <taxon>Zoarcales</taxon>
        <taxon>Zoarcidae</taxon>
        <taxon>Zoarcinae</taxon>
        <taxon>Zoarces</taxon>
    </lineage>
</organism>
<evidence type="ECO:0000313" key="1">
    <source>
        <dbReference type="EMBL" id="KAK9537424.1"/>
    </source>
</evidence>
<gene>
    <name evidence="1" type="ORF">VZT92_005042</name>
</gene>
<reference evidence="1 2" key="1">
    <citation type="journal article" date="2024" name="Genome Biol. Evol.">
        <title>Chromosome-level genome assembly of the viviparous eelpout Zoarces viviparus.</title>
        <authorList>
            <person name="Fuhrmann N."/>
            <person name="Brasseur M.V."/>
            <person name="Bakowski C.E."/>
            <person name="Podsiadlowski L."/>
            <person name="Prost S."/>
            <person name="Krehenwinkel H."/>
            <person name="Mayer C."/>
        </authorList>
    </citation>
    <scope>NUCLEOTIDE SEQUENCE [LARGE SCALE GENOMIC DNA]</scope>
    <source>
        <strain evidence="1">NO-MEL_2022_Ind0_liver</strain>
    </source>
</reference>
<dbReference type="Proteomes" id="UP001488805">
    <property type="component" value="Unassembled WGS sequence"/>
</dbReference>
<accession>A0AAW1FRX1</accession>
<evidence type="ECO:0000313" key="2">
    <source>
        <dbReference type="Proteomes" id="UP001488805"/>
    </source>
</evidence>
<name>A0AAW1FRX1_ZOAVI</name>
<proteinExistence type="predicted"/>
<protein>
    <submittedName>
        <fullName evidence="1">Uncharacterized protein</fullName>
    </submittedName>
</protein>